<name>A0A0A9ALD8_ARUDO</name>
<accession>A0A0A9ALD8</accession>
<reference evidence="1" key="2">
    <citation type="journal article" date="2015" name="Data Brief">
        <title>Shoot transcriptome of the giant reed, Arundo donax.</title>
        <authorList>
            <person name="Barrero R.A."/>
            <person name="Guerrero F.D."/>
            <person name="Moolhuijzen P."/>
            <person name="Goolsby J.A."/>
            <person name="Tidwell J."/>
            <person name="Bellgard S.E."/>
            <person name="Bellgard M.I."/>
        </authorList>
    </citation>
    <scope>NUCLEOTIDE SEQUENCE</scope>
    <source>
        <tissue evidence="1">Shoot tissue taken approximately 20 cm above the soil surface</tissue>
    </source>
</reference>
<protein>
    <submittedName>
        <fullName evidence="1">Uncharacterized protein</fullName>
    </submittedName>
</protein>
<proteinExistence type="predicted"/>
<dbReference type="EMBL" id="GBRH01245386">
    <property type="protein sequence ID" value="JAD52509.1"/>
    <property type="molecule type" value="Transcribed_RNA"/>
</dbReference>
<evidence type="ECO:0000313" key="1">
    <source>
        <dbReference type="EMBL" id="JAD52509.1"/>
    </source>
</evidence>
<dbReference type="AlphaFoldDB" id="A0A0A9ALD8"/>
<organism evidence="1">
    <name type="scientific">Arundo donax</name>
    <name type="common">Giant reed</name>
    <name type="synonym">Donax arundinaceus</name>
    <dbReference type="NCBI Taxonomy" id="35708"/>
    <lineage>
        <taxon>Eukaryota</taxon>
        <taxon>Viridiplantae</taxon>
        <taxon>Streptophyta</taxon>
        <taxon>Embryophyta</taxon>
        <taxon>Tracheophyta</taxon>
        <taxon>Spermatophyta</taxon>
        <taxon>Magnoliopsida</taxon>
        <taxon>Liliopsida</taxon>
        <taxon>Poales</taxon>
        <taxon>Poaceae</taxon>
        <taxon>PACMAD clade</taxon>
        <taxon>Arundinoideae</taxon>
        <taxon>Arundineae</taxon>
        <taxon>Arundo</taxon>
    </lineage>
</organism>
<sequence length="35" mass="4126">MVGEWLLQTQASFGLQDFFSNPTFSYEIEMFSVKF</sequence>
<reference evidence="1" key="1">
    <citation type="submission" date="2014-09" db="EMBL/GenBank/DDBJ databases">
        <authorList>
            <person name="Magalhaes I.L.F."/>
            <person name="Oliveira U."/>
            <person name="Santos F.R."/>
            <person name="Vidigal T.H.D.A."/>
            <person name="Brescovit A.D."/>
            <person name="Santos A.J."/>
        </authorList>
    </citation>
    <scope>NUCLEOTIDE SEQUENCE</scope>
    <source>
        <tissue evidence="1">Shoot tissue taken approximately 20 cm above the soil surface</tissue>
    </source>
</reference>